<protein>
    <recommendedName>
        <fullName evidence="2">F-box domain-containing protein</fullName>
    </recommendedName>
</protein>
<dbReference type="AlphaFoldDB" id="A0A4Q9MSP7"/>
<dbReference type="Proteomes" id="UP000292957">
    <property type="component" value="Unassembled WGS sequence"/>
</dbReference>
<dbReference type="InterPro" id="IPR036047">
    <property type="entry name" value="F-box-like_dom_sf"/>
</dbReference>
<gene>
    <name evidence="1" type="ORF">BD311DRAFT_756824</name>
</gene>
<dbReference type="Gene3D" id="1.20.1280.50">
    <property type="match status" value="1"/>
</dbReference>
<proteinExistence type="predicted"/>
<reference evidence="1" key="1">
    <citation type="submission" date="2019-01" db="EMBL/GenBank/DDBJ databases">
        <title>Draft genome sequences of three monokaryotic isolates of the white-rot basidiomycete fungus Dichomitus squalens.</title>
        <authorList>
            <consortium name="DOE Joint Genome Institute"/>
            <person name="Lopez S.C."/>
            <person name="Andreopoulos B."/>
            <person name="Pangilinan J."/>
            <person name="Lipzen A."/>
            <person name="Riley R."/>
            <person name="Ahrendt S."/>
            <person name="Ng V."/>
            <person name="Barry K."/>
            <person name="Daum C."/>
            <person name="Grigoriev I.V."/>
            <person name="Hilden K.S."/>
            <person name="Makela M.R."/>
            <person name="de Vries R.P."/>
        </authorList>
    </citation>
    <scope>NUCLEOTIDE SEQUENCE [LARGE SCALE GENOMIC DNA]</scope>
    <source>
        <strain evidence="1">OM18370.1</strain>
    </source>
</reference>
<evidence type="ECO:0008006" key="2">
    <source>
        <dbReference type="Google" id="ProtNLM"/>
    </source>
</evidence>
<name>A0A4Q9MSP7_9APHY</name>
<sequence length="100" mass="11303">MLSLHNAAVPIHTLPTEVLVKTFGRIWQCRRSLHLTSVCRRWHMICLSSFPISEIERRPRLGGRFDSSGDRGQLGLLGLDIPCTNYGTINARMCRLTLAI</sequence>
<dbReference type="OrthoDB" id="2753006at2759"/>
<evidence type="ECO:0000313" key="1">
    <source>
        <dbReference type="EMBL" id="TBU29256.1"/>
    </source>
</evidence>
<accession>A0A4Q9MSP7</accession>
<dbReference type="EMBL" id="ML143414">
    <property type="protein sequence ID" value="TBU29256.1"/>
    <property type="molecule type" value="Genomic_DNA"/>
</dbReference>
<organism evidence="1">
    <name type="scientific">Dichomitus squalens</name>
    <dbReference type="NCBI Taxonomy" id="114155"/>
    <lineage>
        <taxon>Eukaryota</taxon>
        <taxon>Fungi</taxon>
        <taxon>Dikarya</taxon>
        <taxon>Basidiomycota</taxon>
        <taxon>Agaricomycotina</taxon>
        <taxon>Agaricomycetes</taxon>
        <taxon>Polyporales</taxon>
        <taxon>Polyporaceae</taxon>
        <taxon>Dichomitus</taxon>
    </lineage>
</organism>
<dbReference type="SUPFAM" id="SSF81383">
    <property type="entry name" value="F-box domain"/>
    <property type="match status" value="1"/>
</dbReference>